<reference evidence="2 3" key="1">
    <citation type="submission" date="2017-06" db="EMBL/GenBank/DDBJ databases">
        <authorList>
            <person name="Kim H.J."/>
            <person name="Triplett B.A."/>
        </authorList>
    </citation>
    <scope>NUCLEOTIDE SEQUENCE [LARGE SCALE GENOMIC DNA]</scope>
    <source>
        <strain evidence="2 3">DSM 11445</strain>
    </source>
</reference>
<feature type="compositionally biased region" description="Polar residues" evidence="1">
    <location>
        <begin position="12"/>
        <end position="23"/>
    </location>
</feature>
<evidence type="ECO:0000313" key="2">
    <source>
        <dbReference type="EMBL" id="SNS53471.1"/>
    </source>
</evidence>
<name>A0A239F9Q3_9RHOB</name>
<dbReference type="Proteomes" id="UP000198440">
    <property type="component" value="Unassembled WGS sequence"/>
</dbReference>
<evidence type="ECO:0000256" key="1">
    <source>
        <dbReference type="SAM" id="MobiDB-lite"/>
    </source>
</evidence>
<accession>A0A239F9Q3</accession>
<protein>
    <submittedName>
        <fullName evidence="2">Hemin uptake protein HemP</fullName>
    </submittedName>
</protein>
<gene>
    <name evidence="2" type="ORF">SAMN04488078_101913</name>
</gene>
<dbReference type="Pfam" id="PF10636">
    <property type="entry name" value="hemP"/>
    <property type="match status" value="1"/>
</dbReference>
<dbReference type="AlphaFoldDB" id="A0A239F9Q3"/>
<sequence>MPLASLLARSGAPQSGRQCTHPQPQDAPMRLSIAAQSTQAAAPDPLPLYDARTLTDGGGLARIRLADQVYTLRITRAGKLILTK</sequence>
<evidence type="ECO:0000313" key="3">
    <source>
        <dbReference type="Proteomes" id="UP000198440"/>
    </source>
</evidence>
<dbReference type="InterPro" id="IPR019600">
    <property type="entry name" value="Hemin_uptake_protein_HemP"/>
</dbReference>
<organism evidence="2 3">
    <name type="scientific">Antarctobacter heliothermus</name>
    <dbReference type="NCBI Taxonomy" id="74033"/>
    <lineage>
        <taxon>Bacteria</taxon>
        <taxon>Pseudomonadati</taxon>
        <taxon>Pseudomonadota</taxon>
        <taxon>Alphaproteobacteria</taxon>
        <taxon>Rhodobacterales</taxon>
        <taxon>Roseobacteraceae</taxon>
        <taxon>Antarctobacter</taxon>
    </lineage>
</organism>
<dbReference type="Gene3D" id="2.10.70.10">
    <property type="entry name" value="Complement Module, domain 1"/>
    <property type="match status" value="1"/>
</dbReference>
<dbReference type="EMBL" id="FZON01000019">
    <property type="protein sequence ID" value="SNS53471.1"/>
    <property type="molecule type" value="Genomic_DNA"/>
</dbReference>
<feature type="region of interest" description="Disordered" evidence="1">
    <location>
        <begin position="1"/>
        <end position="25"/>
    </location>
</feature>
<proteinExistence type="predicted"/>